<proteinExistence type="predicted"/>
<dbReference type="Proteomes" id="UP000471126">
    <property type="component" value="Unassembled WGS sequence"/>
</dbReference>
<keyword evidence="1" id="KW-0472">Membrane</keyword>
<organism evidence="2 3">
    <name type="scientific">Geodermatophilus normandii</name>
    <dbReference type="NCBI Taxonomy" id="1137989"/>
    <lineage>
        <taxon>Bacteria</taxon>
        <taxon>Bacillati</taxon>
        <taxon>Actinomycetota</taxon>
        <taxon>Actinomycetes</taxon>
        <taxon>Geodermatophilales</taxon>
        <taxon>Geodermatophilaceae</taxon>
        <taxon>Geodermatophilus</taxon>
    </lineage>
</organism>
<feature type="transmembrane region" description="Helical" evidence="1">
    <location>
        <begin position="36"/>
        <end position="52"/>
    </location>
</feature>
<name>A0A6P0GFE6_9ACTN</name>
<keyword evidence="1" id="KW-0812">Transmembrane</keyword>
<dbReference type="EMBL" id="JAAGWE010000012">
    <property type="protein sequence ID" value="NEM05951.1"/>
    <property type="molecule type" value="Genomic_DNA"/>
</dbReference>
<evidence type="ECO:0000256" key="1">
    <source>
        <dbReference type="SAM" id="Phobius"/>
    </source>
</evidence>
<accession>A0A6P0GFE6</accession>
<comment type="caution">
    <text evidence="2">The sequence shown here is derived from an EMBL/GenBank/DDBJ whole genome shotgun (WGS) entry which is preliminary data.</text>
</comment>
<keyword evidence="1" id="KW-1133">Transmembrane helix</keyword>
<reference evidence="2 3" key="1">
    <citation type="submission" date="2019-12" db="EMBL/GenBank/DDBJ databases">
        <title>WGS of CPCC 203550 I12A-02606.</title>
        <authorList>
            <person name="Jiang Z."/>
        </authorList>
    </citation>
    <scope>NUCLEOTIDE SEQUENCE [LARGE SCALE GENOMIC DNA]</scope>
    <source>
        <strain evidence="2 3">I12A-02606</strain>
    </source>
</reference>
<feature type="transmembrane region" description="Helical" evidence="1">
    <location>
        <begin position="12"/>
        <end position="30"/>
    </location>
</feature>
<sequence length="57" mass="5991">MFVITGPEETQDAGVAFLLGSIWLALSVWVAEHGHVLIAAVLCGVVPARTLVHRPAA</sequence>
<dbReference type="RefSeq" id="WP_163476104.1">
    <property type="nucleotide sequence ID" value="NZ_JAAGWE010000012.1"/>
</dbReference>
<evidence type="ECO:0000313" key="2">
    <source>
        <dbReference type="EMBL" id="NEM05951.1"/>
    </source>
</evidence>
<gene>
    <name evidence="2" type="ORF">GCU54_07935</name>
</gene>
<evidence type="ECO:0000313" key="3">
    <source>
        <dbReference type="Proteomes" id="UP000471126"/>
    </source>
</evidence>
<dbReference type="AlphaFoldDB" id="A0A6P0GFE6"/>
<protein>
    <submittedName>
        <fullName evidence="2">Uncharacterized protein</fullName>
    </submittedName>
</protein>